<dbReference type="GO" id="GO:0003735">
    <property type="term" value="F:structural constituent of ribosome"/>
    <property type="evidence" value="ECO:0007669"/>
    <property type="project" value="InterPro"/>
</dbReference>
<dbReference type="HAMAP" id="MF_00500">
    <property type="entry name" value="Ribosomal_bS20"/>
    <property type="match status" value="1"/>
</dbReference>
<dbReference type="SUPFAM" id="SSF46992">
    <property type="entry name" value="Ribosomal protein S20"/>
    <property type="match status" value="1"/>
</dbReference>
<evidence type="ECO:0000256" key="4">
    <source>
        <dbReference type="ARBA" id="ARBA00022884"/>
    </source>
</evidence>
<evidence type="ECO:0000313" key="8">
    <source>
        <dbReference type="EMBL" id="GAH53410.1"/>
    </source>
</evidence>
<evidence type="ECO:0000256" key="3">
    <source>
        <dbReference type="ARBA" id="ARBA00022730"/>
    </source>
</evidence>
<keyword evidence="6" id="KW-0687">Ribonucleoprotein</keyword>
<evidence type="ECO:0008006" key="9">
    <source>
        <dbReference type="Google" id="ProtNLM"/>
    </source>
</evidence>
<organism evidence="8">
    <name type="scientific">marine sediment metagenome</name>
    <dbReference type="NCBI Taxonomy" id="412755"/>
    <lineage>
        <taxon>unclassified sequences</taxon>
        <taxon>metagenomes</taxon>
        <taxon>ecological metagenomes</taxon>
    </lineage>
</organism>
<dbReference type="GO" id="GO:0006412">
    <property type="term" value="P:translation"/>
    <property type="evidence" value="ECO:0007669"/>
    <property type="project" value="InterPro"/>
</dbReference>
<comment type="caution">
    <text evidence="8">The sequence shown here is derived from an EMBL/GenBank/DDBJ whole genome shotgun (WGS) entry which is preliminary data.</text>
</comment>
<evidence type="ECO:0000256" key="1">
    <source>
        <dbReference type="ARBA" id="ARBA00003134"/>
    </source>
</evidence>
<dbReference type="GO" id="GO:0005829">
    <property type="term" value="C:cytosol"/>
    <property type="evidence" value="ECO:0007669"/>
    <property type="project" value="TreeGrafter"/>
</dbReference>
<comment type="function">
    <text evidence="1">Binds directly to 16S ribosomal RNA.</text>
</comment>
<dbReference type="FunFam" id="1.20.58.110:FF:000001">
    <property type="entry name" value="30S ribosomal protein S20"/>
    <property type="match status" value="1"/>
</dbReference>
<reference evidence="8" key="1">
    <citation type="journal article" date="2014" name="Front. Microbiol.">
        <title>High frequency of phylogenetically diverse reductive dehalogenase-homologous genes in deep subseafloor sedimentary metagenomes.</title>
        <authorList>
            <person name="Kawai M."/>
            <person name="Futagami T."/>
            <person name="Toyoda A."/>
            <person name="Takaki Y."/>
            <person name="Nishi S."/>
            <person name="Hori S."/>
            <person name="Arai W."/>
            <person name="Tsubouchi T."/>
            <person name="Morono Y."/>
            <person name="Uchiyama I."/>
            <person name="Ito T."/>
            <person name="Fujiyama A."/>
            <person name="Inagaki F."/>
            <person name="Takami H."/>
        </authorList>
    </citation>
    <scope>NUCLEOTIDE SEQUENCE</scope>
    <source>
        <strain evidence="8">Expedition CK06-06</strain>
    </source>
</reference>
<dbReference type="InterPro" id="IPR002583">
    <property type="entry name" value="Ribosomal_bS20"/>
</dbReference>
<gene>
    <name evidence="8" type="ORF">S03H2_38077</name>
</gene>
<dbReference type="PANTHER" id="PTHR33398:SF1">
    <property type="entry name" value="SMALL RIBOSOMAL SUBUNIT PROTEIN BS20C"/>
    <property type="match status" value="1"/>
</dbReference>
<name>X1H8K9_9ZZZZ</name>
<evidence type="ECO:0000256" key="6">
    <source>
        <dbReference type="ARBA" id="ARBA00023274"/>
    </source>
</evidence>
<dbReference type="InterPro" id="IPR036510">
    <property type="entry name" value="Ribosomal_bS20_sf"/>
</dbReference>
<evidence type="ECO:0000256" key="5">
    <source>
        <dbReference type="ARBA" id="ARBA00022980"/>
    </source>
</evidence>
<keyword evidence="3" id="KW-0699">rRNA-binding</keyword>
<dbReference type="AlphaFoldDB" id="X1H8K9"/>
<evidence type="ECO:0000256" key="7">
    <source>
        <dbReference type="SAM" id="MobiDB-lite"/>
    </source>
</evidence>
<dbReference type="Gene3D" id="1.20.58.110">
    <property type="entry name" value="Ribosomal protein S20"/>
    <property type="match status" value="1"/>
</dbReference>
<dbReference type="Pfam" id="PF01649">
    <property type="entry name" value="Ribosomal_S20p"/>
    <property type="match status" value="1"/>
</dbReference>
<accession>X1H8K9</accession>
<dbReference type="EMBL" id="BARU01023462">
    <property type="protein sequence ID" value="GAH53410.1"/>
    <property type="molecule type" value="Genomic_DNA"/>
</dbReference>
<comment type="similarity">
    <text evidence="2">Belongs to the bacterial ribosomal protein bS20 family.</text>
</comment>
<sequence>MAHSLSAKKRIKQNAKCRVRNRARKSMVKTQIKHFEGALTEGNPEKAGEQFRLLVKRLDKVASTSTMHKNTAARMKSRFAKQLNNLKAQKA</sequence>
<keyword evidence="4" id="KW-0694">RNA-binding</keyword>
<proteinExistence type="inferred from homology"/>
<dbReference type="GO" id="GO:0070181">
    <property type="term" value="F:small ribosomal subunit rRNA binding"/>
    <property type="evidence" value="ECO:0007669"/>
    <property type="project" value="TreeGrafter"/>
</dbReference>
<feature type="region of interest" description="Disordered" evidence="7">
    <location>
        <begin position="1"/>
        <end position="26"/>
    </location>
</feature>
<dbReference type="NCBIfam" id="TIGR00029">
    <property type="entry name" value="S20"/>
    <property type="match status" value="1"/>
</dbReference>
<dbReference type="PANTHER" id="PTHR33398">
    <property type="entry name" value="30S RIBOSOMAL PROTEIN S20"/>
    <property type="match status" value="1"/>
</dbReference>
<evidence type="ECO:0000256" key="2">
    <source>
        <dbReference type="ARBA" id="ARBA00007634"/>
    </source>
</evidence>
<protein>
    <recommendedName>
        <fullName evidence="9">30S ribosomal protein S20</fullName>
    </recommendedName>
</protein>
<keyword evidence="5" id="KW-0689">Ribosomal protein</keyword>
<dbReference type="GO" id="GO:0015935">
    <property type="term" value="C:small ribosomal subunit"/>
    <property type="evidence" value="ECO:0007669"/>
    <property type="project" value="TreeGrafter"/>
</dbReference>